<keyword evidence="13" id="KW-1185">Reference proteome</keyword>
<dbReference type="GO" id="GO:0005524">
    <property type="term" value="F:ATP binding"/>
    <property type="evidence" value="ECO:0007669"/>
    <property type="project" value="UniProtKB-UniRule"/>
</dbReference>
<evidence type="ECO:0000256" key="4">
    <source>
        <dbReference type="ARBA" id="ARBA00023065"/>
    </source>
</evidence>
<dbReference type="STRING" id="45851.BHV86_02860"/>
<keyword evidence="4 8" id="KW-0406">Ion transport</keyword>
<dbReference type="InterPro" id="IPR036771">
    <property type="entry name" value="ATPsynth_dsu/esu_N"/>
</dbReference>
<comment type="caution">
    <text evidence="12">The sequence shown here is derived from an EMBL/GenBank/DDBJ whole genome shotgun (WGS) entry which is preliminary data.</text>
</comment>
<comment type="subcellular location">
    <subcellularLocation>
        <location evidence="1 8">Cell membrane</location>
        <topology evidence="1 8">Peripheral membrane protein</topology>
    </subcellularLocation>
</comment>
<dbReference type="HOGENOM" id="CLU_084338_1_3_9"/>
<keyword evidence="7 8" id="KW-0066">ATP synthesis</keyword>
<protein>
    <recommendedName>
        <fullName evidence="8">ATP synthase epsilon chain</fullName>
    </recommendedName>
    <alternativeName>
        <fullName evidence="8">ATP synthase F1 sector epsilon subunit</fullName>
    </alternativeName>
    <alternativeName>
        <fullName evidence="8">F-ATPase epsilon subunit</fullName>
    </alternativeName>
</protein>
<dbReference type="InterPro" id="IPR001469">
    <property type="entry name" value="ATP_synth_F1_dsu/esu"/>
</dbReference>
<dbReference type="RefSeq" id="WP_005601456.1">
    <property type="nucleotide sequence ID" value="NZ_GG663520.1"/>
</dbReference>
<organism evidence="12 13">
    <name type="scientific">Eshraghiella crossota DSM 2876</name>
    <dbReference type="NCBI Taxonomy" id="511680"/>
    <lineage>
        <taxon>Bacteria</taxon>
        <taxon>Bacillati</taxon>
        <taxon>Bacillota</taxon>
        <taxon>Clostridia</taxon>
        <taxon>Lachnospirales</taxon>
        <taxon>Lachnospiraceae</taxon>
        <taxon>Eshraghiella</taxon>
    </lineage>
</organism>
<dbReference type="NCBIfam" id="TIGR01216">
    <property type="entry name" value="ATP_synt_epsi"/>
    <property type="match status" value="1"/>
</dbReference>
<dbReference type="InterPro" id="IPR036794">
    <property type="entry name" value="ATP_F1_dsu/esu_C_sf"/>
</dbReference>
<comment type="similarity">
    <text evidence="2 8 9">Belongs to the ATPase epsilon chain family.</text>
</comment>
<dbReference type="Pfam" id="PF02823">
    <property type="entry name" value="ATP-synt_DE_N"/>
    <property type="match status" value="1"/>
</dbReference>
<evidence type="ECO:0000259" key="11">
    <source>
        <dbReference type="Pfam" id="PF02823"/>
    </source>
</evidence>
<name>D4RXJ2_9FIRM</name>
<keyword evidence="8" id="KW-0375">Hydrogen ion transport</keyword>
<evidence type="ECO:0000256" key="1">
    <source>
        <dbReference type="ARBA" id="ARBA00004202"/>
    </source>
</evidence>
<keyword evidence="5 8" id="KW-0472">Membrane</keyword>
<keyword evidence="8" id="KW-1003">Cell membrane</keyword>
<comment type="subunit">
    <text evidence="8 9">F-type ATPases have 2 components, CF(1) - the catalytic core - and CF(0) - the membrane proton channel. CF(1) has five subunits: alpha(3), beta(3), gamma(1), delta(1), epsilon(1). CF(0) has three main subunits: a, b and c.</text>
</comment>
<dbReference type="CDD" id="cd12152">
    <property type="entry name" value="F1-ATPase_delta"/>
    <property type="match status" value="1"/>
</dbReference>
<dbReference type="EMBL" id="ABWN01000019">
    <property type="protein sequence ID" value="EFF69354.1"/>
    <property type="molecule type" value="Genomic_DNA"/>
</dbReference>
<proteinExistence type="inferred from homology"/>
<feature type="domain" description="ATP synthase F1 complex delta/epsilon subunit N-terminal" evidence="11">
    <location>
        <begin position="6"/>
        <end position="83"/>
    </location>
</feature>
<accession>D4RXJ2</accession>
<dbReference type="PANTHER" id="PTHR13822:SF10">
    <property type="entry name" value="ATP SYNTHASE EPSILON CHAIN, CHLOROPLASTIC"/>
    <property type="match status" value="1"/>
</dbReference>
<reference evidence="12 13" key="1">
    <citation type="submission" date="2010-02" db="EMBL/GenBank/DDBJ databases">
        <authorList>
            <person name="Weinstock G."/>
            <person name="Sodergren E."/>
            <person name="Clifton S."/>
            <person name="Fulton L."/>
            <person name="Fulton B."/>
            <person name="Courtney L."/>
            <person name="Fronick C."/>
            <person name="Harrison M."/>
            <person name="Strong C."/>
            <person name="Farmer C."/>
            <person name="Delahaunty K."/>
            <person name="Markovic C."/>
            <person name="Hall O."/>
            <person name="Minx P."/>
            <person name="Tomlinson C."/>
            <person name="Mitreva M."/>
            <person name="Nelson J."/>
            <person name="Hou S."/>
            <person name="Wollam A."/>
            <person name="Pepin K.H."/>
            <person name="Johnson M."/>
            <person name="Bhonagiri V."/>
            <person name="Zhang X."/>
            <person name="Suruliraj S."/>
            <person name="Warren W."/>
            <person name="Chinwalla A."/>
            <person name="Mardis E.R."/>
            <person name="Wilson R.K."/>
        </authorList>
    </citation>
    <scope>NUCLEOTIDE SEQUENCE [LARGE SCALE GENOMIC DNA]</scope>
    <source>
        <strain evidence="12 13">DSM 2876</strain>
    </source>
</reference>
<comment type="function">
    <text evidence="8">Produces ATP from ADP in the presence of a proton gradient across the membrane.</text>
</comment>
<sequence>MADKTMKLEIMCPDRNFYTGEVTMAEFNTTEGYIGVYPEHIPLAVILSPGVLVIHEPGGEKKAALHSGFAKIMKDKISIFAEIAEWPDEIDENRAREAKIRAERRISGDKSGIDLQRAEIALKKSLIRISLKN</sequence>
<dbReference type="GO" id="GO:0045259">
    <property type="term" value="C:proton-transporting ATP synthase complex"/>
    <property type="evidence" value="ECO:0007669"/>
    <property type="project" value="UniProtKB-KW"/>
</dbReference>
<dbReference type="GO" id="GO:0016787">
    <property type="term" value="F:hydrolase activity"/>
    <property type="evidence" value="ECO:0007669"/>
    <property type="project" value="UniProtKB-KW"/>
</dbReference>
<dbReference type="PANTHER" id="PTHR13822">
    <property type="entry name" value="ATP SYNTHASE DELTA/EPSILON CHAIN"/>
    <property type="match status" value="1"/>
</dbReference>
<evidence type="ECO:0000256" key="2">
    <source>
        <dbReference type="ARBA" id="ARBA00005712"/>
    </source>
</evidence>
<dbReference type="HAMAP" id="MF_00530">
    <property type="entry name" value="ATP_synth_epsil_bac"/>
    <property type="match status" value="1"/>
</dbReference>
<dbReference type="Proteomes" id="UP000006238">
    <property type="component" value="Unassembled WGS sequence"/>
</dbReference>
<dbReference type="Pfam" id="PF00401">
    <property type="entry name" value="ATP-synt_DE"/>
    <property type="match status" value="1"/>
</dbReference>
<evidence type="ECO:0000256" key="8">
    <source>
        <dbReference type="HAMAP-Rule" id="MF_00530"/>
    </source>
</evidence>
<evidence type="ECO:0000256" key="7">
    <source>
        <dbReference type="ARBA" id="ARBA00023310"/>
    </source>
</evidence>
<dbReference type="AlphaFoldDB" id="D4RXJ2"/>
<evidence type="ECO:0000313" key="12">
    <source>
        <dbReference type="EMBL" id="EFF69354.1"/>
    </source>
</evidence>
<evidence type="ECO:0000256" key="3">
    <source>
        <dbReference type="ARBA" id="ARBA00022448"/>
    </source>
</evidence>
<dbReference type="Gene3D" id="2.60.15.10">
    <property type="entry name" value="F0F1 ATP synthase delta/epsilon subunit, N-terminal"/>
    <property type="match status" value="1"/>
</dbReference>
<dbReference type="SUPFAM" id="SSF46604">
    <property type="entry name" value="Epsilon subunit of F1F0-ATP synthase C-terminal domain"/>
    <property type="match status" value="1"/>
</dbReference>
<dbReference type="eggNOG" id="COG0355">
    <property type="taxonomic scope" value="Bacteria"/>
</dbReference>
<keyword evidence="3 8" id="KW-0813">Transport</keyword>
<dbReference type="SUPFAM" id="SSF51344">
    <property type="entry name" value="Epsilon subunit of F1F0-ATP synthase N-terminal domain"/>
    <property type="match status" value="1"/>
</dbReference>
<dbReference type="GeneID" id="98919342"/>
<evidence type="ECO:0000256" key="9">
    <source>
        <dbReference type="RuleBase" id="RU003656"/>
    </source>
</evidence>
<evidence type="ECO:0000259" key="10">
    <source>
        <dbReference type="Pfam" id="PF00401"/>
    </source>
</evidence>
<keyword evidence="6 8" id="KW-0139">CF(1)</keyword>
<gene>
    <name evidence="8 12" type="primary">atpC</name>
    <name evidence="12" type="ORF">BUTYVIB_00543</name>
</gene>
<dbReference type="InterPro" id="IPR020547">
    <property type="entry name" value="ATP_synth_F1_esu_C"/>
</dbReference>
<keyword evidence="12" id="KW-0378">Hydrolase</keyword>
<evidence type="ECO:0000313" key="13">
    <source>
        <dbReference type="Proteomes" id="UP000006238"/>
    </source>
</evidence>
<dbReference type="Gene3D" id="1.20.5.440">
    <property type="entry name" value="ATP synthase delta/epsilon subunit, C-terminal domain"/>
    <property type="match status" value="1"/>
</dbReference>
<evidence type="ECO:0000256" key="6">
    <source>
        <dbReference type="ARBA" id="ARBA00023196"/>
    </source>
</evidence>
<dbReference type="InterPro" id="IPR020546">
    <property type="entry name" value="ATP_synth_F1_dsu/esu_N"/>
</dbReference>
<dbReference type="GO" id="GO:0005886">
    <property type="term" value="C:plasma membrane"/>
    <property type="evidence" value="ECO:0007669"/>
    <property type="project" value="UniProtKB-SubCell"/>
</dbReference>
<feature type="domain" description="ATP synthase epsilon subunit C-terminal" evidence="10">
    <location>
        <begin position="88"/>
        <end position="130"/>
    </location>
</feature>
<evidence type="ECO:0000256" key="5">
    <source>
        <dbReference type="ARBA" id="ARBA00023136"/>
    </source>
</evidence>
<dbReference type="GO" id="GO:0046933">
    <property type="term" value="F:proton-transporting ATP synthase activity, rotational mechanism"/>
    <property type="evidence" value="ECO:0007669"/>
    <property type="project" value="UniProtKB-UniRule"/>
</dbReference>